<proteinExistence type="inferred from homology"/>
<evidence type="ECO:0000256" key="9">
    <source>
        <dbReference type="ARBA" id="ARBA00048090"/>
    </source>
</evidence>
<dbReference type="PANTHER" id="PTHR43442:SF3">
    <property type="entry name" value="GLUCONOKINASE-RELATED"/>
    <property type="match status" value="1"/>
</dbReference>
<comment type="caution">
    <text evidence="11">The sequence shown here is derived from an EMBL/GenBank/DDBJ whole genome shotgun (WGS) entry which is preliminary data.</text>
</comment>
<comment type="catalytic activity">
    <reaction evidence="9">
        <text>D-gluconate + ATP = 6-phospho-D-gluconate + ADP + H(+)</text>
        <dbReference type="Rhea" id="RHEA:19433"/>
        <dbReference type="ChEBI" id="CHEBI:15378"/>
        <dbReference type="ChEBI" id="CHEBI:18391"/>
        <dbReference type="ChEBI" id="CHEBI:30616"/>
        <dbReference type="ChEBI" id="CHEBI:58759"/>
        <dbReference type="ChEBI" id="CHEBI:456216"/>
        <dbReference type="EC" id="2.7.1.12"/>
    </reaction>
</comment>
<dbReference type="InterPro" id="IPR027417">
    <property type="entry name" value="P-loop_NTPase"/>
</dbReference>
<dbReference type="SUPFAM" id="SSF52540">
    <property type="entry name" value="P-loop containing nucleoside triphosphate hydrolases"/>
    <property type="match status" value="1"/>
</dbReference>
<dbReference type="UniPathway" id="UPA00792"/>
<dbReference type="OrthoDB" id="275177at2759"/>
<keyword evidence="6" id="KW-0418">Kinase</keyword>
<evidence type="ECO:0000256" key="1">
    <source>
        <dbReference type="ARBA" id="ARBA00004875"/>
    </source>
</evidence>
<dbReference type="GO" id="GO:0005975">
    <property type="term" value="P:carbohydrate metabolic process"/>
    <property type="evidence" value="ECO:0007669"/>
    <property type="project" value="InterPro"/>
</dbReference>
<dbReference type="EMBL" id="SEOQ01001247">
    <property type="protein sequence ID" value="TFY52810.1"/>
    <property type="molecule type" value="Genomic_DNA"/>
</dbReference>
<name>A0A4Y9XRQ4_9AGAM</name>
<dbReference type="GO" id="GO:0005524">
    <property type="term" value="F:ATP binding"/>
    <property type="evidence" value="ECO:0007669"/>
    <property type="project" value="UniProtKB-KW"/>
</dbReference>
<comment type="similarity">
    <text evidence="2">Belongs to the gluconokinase GntK/GntV family.</text>
</comment>
<organism evidence="11 12">
    <name type="scientific">Dentipellis fragilis</name>
    <dbReference type="NCBI Taxonomy" id="205917"/>
    <lineage>
        <taxon>Eukaryota</taxon>
        <taxon>Fungi</taxon>
        <taxon>Dikarya</taxon>
        <taxon>Basidiomycota</taxon>
        <taxon>Agaricomycotina</taxon>
        <taxon>Agaricomycetes</taxon>
        <taxon>Russulales</taxon>
        <taxon>Hericiaceae</taxon>
        <taxon>Dentipellis</taxon>
    </lineage>
</organism>
<dbReference type="GO" id="GO:0005737">
    <property type="term" value="C:cytoplasm"/>
    <property type="evidence" value="ECO:0007669"/>
    <property type="project" value="TreeGrafter"/>
</dbReference>
<dbReference type="GO" id="GO:0046316">
    <property type="term" value="F:gluconokinase activity"/>
    <property type="evidence" value="ECO:0007669"/>
    <property type="project" value="UniProtKB-EC"/>
</dbReference>
<feature type="non-terminal residue" evidence="11">
    <location>
        <position position="131"/>
    </location>
</feature>
<evidence type="ECO:0000313" key="11">
    <source>
        <dbReference type="EMBL" id="TFY52810.1"/>
    </source>
</evidence>
<sequence>MAPHNAPIMPEETLAAAAGDDSASTEPAFDAAAASAHLRHHVQHAHPQEPAPTTTTEHPAPCLIVVMGVSGSGKSTLGHALGKAYDLPFLDGDDLHPPTNVAKMSAGTPLTDADRAPWLVRIRTEAERVGG</sequence>
<dbReference type="Pfam" id="PF01202">
    <property type="entry name" value="SKI"/>
    <property type="match status" value="1"/>
</dbReference>
<keyword evidence="12" id="KW-1185">Reference proteome</keyword>
<keyword evidence="7" id="KW-0067">ATP-binding</keyword>
<evidence type="ECO:0000256" key="10">
    <source>
        <dbReference type="SAM" id="MobiDB-lite"/>
    </source>
</evidence>
<dbReference type="InterPro" id="IPR031322">
    <property type="entry name" value="Shikimate/glucono_kinase"/>
</dbReference>
<evidence type="ECO:0000256" key="7">
    <source>
        <dbReference type="ARBA" id="ARBA00022840"/>
    </source>
</evidence>
<evidence type="ECO:0000313" key="12">
    <source>
        <dbReference type="Proteomes" id="UP000298327"/>
    </source>
</evidence>
<dbReference type="EC" id="2.7.1.12" evidence="3"/>
<keyword evidence="4" id="KW-0808">Transferase</keyword>
<keyword evidence="5" id="KW-0547">Nucleotide-binding</keyword>
<dbReference type="InterPro" id="IPR006001">
    <property type="entry name" value="Therm_gnt_kin"/>
</dbReference>
<feature type="region of interest" description="Disordered" evidence="10">
    <location>
        <begin position="1"/>
        <end position="57"/>
    </location>
</feature>
<accession>A0A4Y9XRQ4</accession>
<evidence type="ECO:0000256" key="6">
    <source>
        <dbReference type="ARBA" id="ARBA00022777"/>
    </source>
</evidence>
<dbReference type="Gene3D" id="3.40.50.300">
    <property type="entry name" value="P-loop containing nucleotide triphosphate hydrolases"/>
    <property type="match status" value="1"/>
</dbReference>
<comment type="pathway">
    <text evidence="1">Carbohydrate acid metabolism; D-gluconate degradation.</text>
</comment>
<evidence type="ECO:0000256" key="5">
    <source>
        <dbReference type="ARBA" id="ARBA00022741"/>
    </source>
</evidence>
<dbReference type="PANTHER" id="PTHR43442">
    <property type="entry name" value="GLUCONOKINASE-RELATED"/>
    <property type="match status" value="1"/>
</dbReference>
<dbReference type="CDD" id="cd02021">
    <property type="entry name" value="GntK"/>
    <property type="match status" value="1"/>
</dbReference>
<reference evidence="11 12" key="1">
    <citation type="submission" date="2019-02" db="EMBL/GenBank/DDBJ databases">
        <title>Genome sequencing of the rare red list fungi Dentipellis fragilis.</title>
        <authorList>
            <person name="Buettner E."/>
            <person name="Kellner H."/>
        </authorList>
    </citation>
    <scope>NUCLEOTIDE SEQUENCE [LARGE SCALE GENOMIC DNA]</scope>
    <source>
        <strain evidence="11 12">DSM 105465</strain>
    </source>
</reference>
<evidence type="ECO:0000256" key="8">
    <source>
        <dbReference type="ARBA" id="ARBA00029835"/>
    </source>
</evidence>
<protein>
    <recommendedName>
        <fullName evidence="3">gluconokinase</fullName>
        <ecNumber evidence="3">2.7.1.12</ecNumber>
    </recommendedName>
    <alternativeName>
        <fullName evidence="8">Gluconate kinase</fullName>
    </alternativeName>
</protein>
<dbReference type="AlphaFoldDB" id="A0A4Y9XRQ4"/>
<dbReference type="Proteomes" id="UP000298327">
    <property type="component" value="Unassembled WGS sequence"/>
</dbReference>
<evidence type="ECO:0000256" key="3">
    <source>
        <dbReference type="ARBA" id="ARBA00012054"/>
    </source>
</evidence>
<evidence type="ECO:0000256" key="4">
    <source>
        <dbReference type="ARBA" id="ARBA00022679"/>
    </source>
</evidence>
<gene>
    <name evidence="11" type="ORF">EVG20_g10389</name>
</gene>
<evidence type="ECO:0000256" key="2">
    <source>
        <dbReference type="ARBA" id="ARBA00008420"/>
    </source>
</evidence>